<accession>A0A4C1XBH0</accession>
<gene>
    <name evidence="1" type="ORF">EVAR_44326_1</name>
</gene>
<name>A0A4C1XBH0_EUMVA</name>
<dbReference type="AlphaFoldDB" id="A0A4C1XBH0"/>
<keyword evidence="2" id="KW-1185">Reference proteome</keyword>
<proteinExistence type="predicted"/>
<comment type="caution">
    <text evidence="1">The sequence shown here is derived from an EMBL/GenBank/DDBJ whole genome shotgun (WGS) entry which is preliminary data.</text>
</comment>
<evidence type="ECO:0000313" key="1">
    <source>
        <dbReference type="EMBL" id="GBP59764.1"/>
    </source>
</evidence>
<dbReference type="EMBL" id="BGZK01000770">
    <property type="protein sequence ID" value="GBP59764.1"/>
    <property type="molecule type" value="Genomic_DNA"/>
</dbReference>
<protein>
    <submittedName>
        <fullName evidence="1">Uncharacterized protein</fullName>
    </submittedName>
</protein>
<evidence type="ECO:0000313" key="2">
    <source>
        <dbReference type="Proteomes" id="UP000299102"/>
    </source>
</evidence>
<organism evidence="1 2">
    <name type="scientific">Eumeta variegata</name>
    <name type="common">Bagworm moth</name>
    <name type="synonym">Eumeta japonica</name>
    <dbReference type="NCBI Taxonomy" id="151549"/>
    <lineage>
        <taxon>Eukaryota</taxon>
        <taxon>Metazoa</taxon>
        <taxon>Ecdysozoa</taxon>
        <taxon>Arthropoda</taxon>
        <taxon>Hexapoda</taxon>
        <taxon>Insecta</taxon>
        <taxon>Pterygota</taxon>
        <taxon>Neoptera</taxon>
        <taxon>Endopterygota</taxon>
        <taxon>Lepidoptera</taxon>
        <taxon>Glossata</taxon>
        <taxon>Ditrysia</taxon>
        <taxon>Tineoidea</taxon>
        <taxon>Psychidae</taxon>
        <taxon>Oiketicinae</taxon>
        <taxon>Eumeta</taxon>
    </lineage>
</organism>
<dbReference type="Proteomes" id="UP000299102">
    <property type="component" value="Unassembled WGS sequence"/>
</dbReference>
<reference evidence="1 2" key="1">
    <citation type="journal article" date="2019" name="Commun. Biol.">
        <title>The bagworm genome reveals a unique fibroin gene that provides high tensile strength.</title>
        <authorList>
            <person name="Kono N."/>
            <person name="Nakamura H."/>
            <person name="Ohtoshi R."/>
            <person name="Tomita M."/>
            <person name="Numata K."/>
            <person name="Arakawa K."/>
        </authorList>
    </citation>
    <scope>NUCLEOTIDE SEQUENCE [LARGE SCALE GENOMIC DNA]</scope>
</reference>
<sequence length="109" mass="12209">MTYLRDIATKVLIARLADESYTGKCVQPTILRKRNEREGRNSGGARVLARRPSAVFGDRGQSARVVGRTANPTIRLHSCRSKGTKANSRKGYVHMGYLKGWIPDYTEGW</sequence>